<evidence type="ECO:0000256" key="2">
    <source>
        <dbReference type="RuleBase" id="RU000363"/>
    </source>
</evidence>
<dbReference type="EMBL" id="RCHS01002011">
    <property type="protein sequence ID" value="RMX50113.1"/>
    <property type="molecule type" value="Genomic_DNA"/>
</dbReference>
<evidence type="ECO:0008006" key="5">
    <source>
        <dbReference type="Google" id="ProtNLM"/>
    </source>
</evidence>
<dbReference type="PRINTS" id="PR00081">
    <property type="entry name" value="GDHRDH"/>
</dbReference>
<dbReference type="GO" id="GO:0016491">
    <property type="term" value="F:oxidoreductase activity"/>
    <property type="evidence" value="ECO:0007669"/>
    <property type="project" value="UniProtKB-KW"/>
</dbReference>
<dbReference type="PRINTS" id="PR00080">
    <property type="entry name" value="SDRFAMILY"/>
</dbReference>
<name>A0A3M6U8X9_POCDA</name>
<proteinExistence type="inferred from homology"/>
<gene>
    <name evidence="3" type="ORF">pdam_00002814</name>
</gene>
<comment type="caution">
    <text evidence="3">The sequence shown here is derived from an EMBL/GenBank/DDBJ whole genome shotgun (WGS) entry which is preliminary data.</text>
</comment>
<protein>
    <recommendedName>
        <fullName evidence="5">Retinol dehydrogenase 13</fullName>
    </recommendedName>
</protein>
<dbReference type="OrthoDB" id="191139at2759"/>
<dbReference type="InterPro" id="IPR036291">
    <property type="entry name" value="NAD(P)-bd_dom_sf"/>
</dbReference>
<dbReference type="AlphaFoldDB" id="A0A3M6U8X9"/>
<dbReference type="PANTHER" id="PTHR43157">
    <property type="entry name" value="PHOSPHATIDYLINOSITOL-GLYCAN BIOSYNTHESIS CLASS F PROTEIN-RELATED"/>
    <property type="match status" value="1"/>
</dbReference>
<dbReference type="InterPro" id="IPR002347">
    <property type="entry name" value="SDR_fam"/>
</dbReference>
<dbReference type="Pfam" id="PF00106">
    <property type="entry name" value="adh_short"/>
    <property type="match status" value="1"/>
</dbReference>
<keyword evidence="4" id="KW-1185">Reference proteome</keyword>
<sequence>MKCQLNMAGIWKLAGPLSTVAAGAGGIFLLRNYFAGGVCNCKEKLNGKTVIVTGANTGIGRETALDLARRGARVILACRDLEKANTAAKEIRKTTGNDKVFVKMLDLASLKSVRTFAEEFHQTEDRLDILINNAGIMRCPYWKTEDGFEMQLGVNHLGHFLLTNLLLDMLERSQPSRIINVSSLAHVRGKIHFDDLQSEQEYSPSSAYSQSKLANVLFTRELSKRLEDTDILVTAVHPGVVKTELARHTTFAKSKIASLTLAPLAWLFFKTSLQGAQTTIYCAVADDVESGLYYSDCKPKEPADQGKDDRAAKKLWEVSADLVGLEKTT</sequence>
<reference evidence="3 4" key="1">
    <citation type="journal article" date="2018" name="Sci. Rep.">
        <title>Comparative analysis of the Pocillopora damicornis genome highlights role of immune system in coral evolution.</title>
        <authorList>
            <person name="Cunning R."/>
            <person name="Bay R.A."/>
            <person name="Gillette P."/>
            <person name="Baker A.C."/>
            <person name="Traylor-Knowles N."/>
        </authorList>
    </citation>
    <scope>NUCLEOTIDE SEQUENCE [LARGE SCALE GENOMIC DNA]</scope>
    <source>
        <strain evidence="3">RSMAS</strain>
        <tissue evidence="3">Whole animal</tissue>
    </source>
</reference>
<dbReference type="Gene3D" id="3.40.50.720">
    <property type="entry name" value="NAD(P)-binding Rossmann-like Domain"/>
    <property type="match status" value="1"/>
</dbReference>
<dbReference type="STRING" id="46731.A0A3M6U8X9"/>
<evidence type="ECO:0000313" key="3">
    <source>
        <dbReference type="EMBL" id="RMX50113.1"/>
    </source>
</evidence>
<dbReference type="NCBIfam" id="NF004846">
    <property type="entry name" value="PRK06197.1"/>
    <property type="match status" value="1"/>
</dbReference>
<accession>A0A3M6U8X9</accession>
<keyword evidence="1" id="KW-0560">Oxidoreductase</keyword>
<dbReference type="Proteomes" id="UP000275408">
    <property type="component" value="Unassembled WGS sequence"/>
</dbReference>
<dbReference type="SUPFAM" id="SSF51735">
    <property type="entry name" value="NAD(P)-binding Rossmann-fold domains"/>
    <property type="match status" value="1"/>
</dbReference>
<organism evidence="3 4">
    <name type="scientific">Pocillopora damicornis</name>
    <name type="common">Cauliflower coral</name>
    <name type="synonym">Millepora damicornis</name>
    <dbReference type="NCBI Taxonomy" id="46731"/>
    <lineage>
        <taxon>Eukaryota</taxon>
        <taxon>Metazoa</taxon>
        <taxon>Cnidaria</taxon>
        <taxon>Anthozoa</taxon>
        <taxon>Hexacorallia</taxon>
        <taxon>Scleractinia</taxon>
        <taxon>Astrocoeniina</taxon>
        <taxon>Pocilloporidae</taxon>
        <taxon>Pocillopora</taxon>
    </lineage>
</organism>
<dbReference type="PANTHER" id="PTHR43157:SF31">
    <property type="entry name" value="PHOSPHATIDYLINOSITOL-GLYCAN BIOSYNTHESIS CLASS F PROTEIN"/>
    <property type="match status" value="1"/>
</dbReference>
<evidence type="ECO:0000313" key="4">
    <source>
        <dbReference type="Proteomes" id="UP000275408"/>
    </source>
</evidence>
<evidence type="ECO:0000256" key="1">
    <source>
        <dbReference type="ARBA" id="ARBA00023002"/>
    </source>
</evidence>
<comment type="similarity">
    <text evidence="2">Belongs to the short-chain dehydrogenases/reductases (SDR) family.</text>
</comment>